<dbReference type="InterPro" id="IPR055298">
    <property type="entry name" value="AtLOH3-like"/>
</dbReference>
<organism evidence="1 2">
    <name type="scientific">Aegilops tauschii subsp. strangulata</name>
    <name type="common">Goatgrass</name>
    <dbReference type="NCBI Taxonomy" id="200361"/>
    <lineage>
        <taxon>Eukaryota</taxon>
        <taxon>Viridiplantae</taxon>
        <taxon>Streptophyta</taxon>
        <taxon>Embryophyta</taxon>
        <taxon>Tracheophyta</taxon>
        <taxon>Spermatophyta</taxon>
        <taxon>Magnoliopsida</taxon>
        <taxon>Liliopsida</taxon>
        <taxon>Poales</taxon>
        <taxon>Poaceae</taxon>
        <taxon>BOP clade</taxon>
        <taxon>Pooideae</taxon>
        <taxon>Triticodae</taxon>
        <taxon>Triticeae</taxon>
        <taxon>Triticinae</taxon>
        <taxon>Aegilops</taxon>
    </lineage>
</organism>
<dbReference type="PANTHER" id="PTHR11697">
    <property type="entry name" value="GENERAL TRANSCRIPTION FACTOR 2-RELATED ZINC FINGER PROTEIN"/>
    <property type="match status" value="1"/>
</dbReference>
<reference evidence="2" key="2">
    <citation type="journal article" date="2017" name="Nat. Plants">
        <title>The Aegilops tauschii genome reveals multiple impacts of transposons.</title>
        <authorList>
            <person name="Zhao G."/>
            <person name="Zou C."/>
            <person name="Li K."/>
            <person name="Wang K."/>
            <person name="Li T."/>
            <person name="Gao L."/>
            <person name="Zhang X."/>
            <person name="Wang H."/>
            <person name="Yang Z."/>
            <person name="Liu X."/>
            <person name="Jiang W."/>
            <person name="Mao L."/>
            <person name="Kong X."/>
            <person name="Jiao Y."/>
            <person name="Jia J."/>
        </authorList>
    </citation>
    <scope>NUCLEOTIDE SEQUENCE [LARGE SCALE GENOMIC DNA]</scope>
    <source>
        <strain evidence="2">cv. AL8/78</strain>
    </source>
</reference>
<evidence type="ECO:0000313" key="2">
    <source>
        <dbReference type="Proteomes" id="UP000015105"/>
    </source>
</evidence>
<evidence type="ECO:0008006" key="3">
    <source>
        <dbReference type="Google" id="ProtNLM"/>
    </source>
</evidence>
<keyword evidence="2" id="KW-1185">Reference proteome</keyword>
<reference evidence="1" key="3">
    <citation type="journal article" date="2017" name="Nature">
        <title>Genome sequence of the progenitor of the wheat D genome Aegilops tauschii.</title>
        <authorList>
            <person name="Luo M.C."/>
            <person name="Gu Y.Q."/>
            <person name="Puiu D."/>
            <person name="Wang H."/>
            <person name="Twardziok S.O."/>
            <person name="Deal K.R."/>
            <person name="Huo N."/>
            <person name="Zhu T."/>
            <person name="Wang L."/>
            <person name="Wang Y."/>
            <person name="McGuire P.E."/>
            <person name="Liu S."/>
            <person name="Long H."/>
            <person name="Ramasamy R.K."/>
            <person name="Rodriguez J.C."/>
            <person name="Van S.L."/>
            <person name="Yuan L."/>
            <person name="Wang Z."/>
            <person name="Xia Z."/>
            <person name="Xiao L."/>
            <person name="Anderson O.D."/>
            <person name="Ouyang S."/>
            <person name="Liang Y."/>
            <person name="Zimin A.V."/>
            <person name="Pertea G."/>
            <person name="Qi P."/>
            <person name="Bennetzen J.L."/>
            <person name="Dai X."/>
            <person name="Dawson M.W."/>
            <person name="Muller H.G."/>
            <person name="Kugler K."/>
            <person name="Rivarola-Duarte L."/>
            <person name="Spannagl M."/>
            <person name="Mayer K.F.X."/>
            <person name="Lu F.H."/>
            <person name="Bevan M.W."/>
            <person name="Leroy P."/>
            <person name="Li P."/>
            <person name="You F.M."/>
            <person name="Sun Q."/>
            <person name="Liu Z."/>
            <person name="Lyons E."/>
            <person name="Wicker T."/>
            <person name="Salzberg S.L."/>
            <person name="Devos K.M."/>
            <person name="Dvorak J."/>
        </authorList>
    </citation>
    <scope>NUCLEOTIDE SEQUENCE [LARGE SCALE GENOMIC DNA]</scope>
    <source>
        <strain evidence="1">cv. AL8/78</strain>
    </source>
</reference>
<reference evidence="1" key="5">
    <citation type="journal article" date="2021" name="G3 (Bethesda)">
        <title>Aegilops tauschii genome assembly Aet v5.0 features greater sequence contiguity and improved annotation.</title>
        <authorList>
            <person name="Wang L."/>
            <person name="Zhu T."/>
            <person name="Rodriguez J.C."/>
            <person name="Deal K.R."/>
            <person name="Dubcovsky J."/>
            <person name="McGuire P.E."/>
            <person name="Lux T."/>
            <person name="Spannagl M."/>
            <person name="Mayer K.F.X."/>
            <person name="Baldrich P."/>
            <person name="Meyers B.C."/>
            <person name="Huo N."/>
            <person name="Gu Y.Q."/>
            <person name="Zhou H."/>
            <person name="Devos K.M."/>
            <person name="Bennetzen J.L."/>
            <person name="Unver T."/>
            <person name="Budak H."/>
            <person name="Gulick P.J."/>
            <person name="Galiba G."/>
            <person name="Kalapos B."/>
            <person name="Nelson D.R."/>
            <person name="Li P."/>
            <person name="You F.M."/>
            <person name="Luo M.C."/>
            <person name="Dvorak J."/>
        </authorList>
    </citation>
    <scope>NUCLEOTIDE SEQUENCE [LARGE SCALE GENOMIC DNA]</scope>
    <source>
        <strain evidence="1">cv. AL8/78</strain>
    </source>
</reference>
<name>A0A453SL74_AEGTS</name>
<dbReference type="PANTHER" id="PTHR11697:SF230">
    <property type="entry name" value="ZINC FINGER, MYM DOMAIN CONTAINING 1"/>
    <property type="match status" value="1"/>
</dbReference>
<dbReference type="AlphaFoldDB" id="A0A453SL74"/>
<accession>A0A453SL74</accession>
<reference evidence="1" key="4">
    <citation type="submission" date="2019-03" db="UniProtKB">
        <authorList>
            <consortium name="EnsemblPlants"/>
        </authorList>
    </citation>
    <scope>IDENTIFICATION</scope>
</reference>
<dbReference type="STRING" id="200361.A0A453SL74"/>
<protein>
    <recommendedName>
        <fullName evidence="3">HAT C-terminal dimerisation domain-containing protein</fullName>
    </recommendedName>
</protein>
<dbReference type="Gramene" id="AET7Gv20989800.1">
    <property type="protein sequence ID" value="AET7Gv20989800.1"/>
    <property type="gene ID" value="AET7Gv20989800"/>
</dbReference>
<sequence>MVTPPLVAVVTVEKCFSAMKIVKNASRNKIGDCYLSRSLICLVEKELLDTITNEVIVDCFHKMKDHRVEM</sequence>
<proteinExistence type="predicted"/>
<dbReference type="EnsemblPlants" id="AET7Gv20989800.1">
    <property type="protein sequence ID" value="AET7Gv20989800.1"/>
    <property type="gene ID" value="AET7Gv20989800"/>
</dbReference>
<evidence type="ECO:0000313" key="1">
    <source>
        <dbReference type="EnsemblPlants" id="AET7Gv20989800.1"/>
    </source>
</evidence>
<dbReference type="Proteomes" id="UP000015105">
    <property type="component" value="Chromosome 7D"/>
</dbReference>
<reference evidence="2" key="1">
    <citation type="journal article" date="2014" name="Science">
        <title>Ancient hybridizations among the ancestral genomes of bread wheat.</title>
        <authorList>
            <consortium name="International Wheat Genome Sequencing Consortium,"/>
            <person name="Marcussen T."/>
            <person name="Sandve S.R."/>
            <person name="Heier L."/>
            <person name="Spannagl M."/>
            <person name="Pfeifer M."/>
            <person name="Jakobsen K.S."/>
            <person name="Wulff B.B."/>
            <person name="Steuernagel B."/>
            <person name="Mayer K.F."/>
            <person name="Olsen O.A."/>
        </authorList>
    </citation>
    <scope>NUCLEOTIDE SEQUENCE [LARGE SCALE GENOMIC DNA]</scope>
    <source>
        <strain evidence="2">cv. AL8/78</strain>
    </source>
</reference>